<name>A0A0G1ELK8_9BACT</name>
<evidence type="ECO:0000313" key="1">
    <source>
        <dbReference type="EMBL" id="KKS83936.1"/>
    </source>
</evidence>
<dbReference type="Pfam" id="PF05635">
    <property type="entry name" value="23S_rRNA_IVP"/>
    <property type="match status" value="1"/>
</dbReference>
<dbReference type="SUPFAM" id="SSF158446">
    <property type="entry name" value="IVS-encoded protein-like"/>
    <property type="match status" value="1"/>
</dbReference>
<dbReference type="EMBL" id="LCFB01000029">
    <property type="protein sequence ID" value="KKS83936.1"/>
    <property type="molecule type" value="Genomic_DNA"/>
</dbReference>
<protein>
    <submittedName>
        <fullName evidence="1">Four helix bundle protein</fullName>
    </submittedName>
</protein>
<proteinExistence type="predicted"/>
<dbReference type="InterPro" id="IPR036583">
    <property type="entry name" value="23S_rRNA_IVS_sf"/>
</dbReference>
<dbReference type="InterPro" id="IPR012657">
    <property type="entry name" value="23S_rRNA-intervening_sequence"/>
</dbReference>
<organism evidence="1 2">
    <name type="scientific">Candidatus Gottesmanbacteria bacterium GW2011_GWA1_43_11</name>
    <dbReference type="NCBI Taxonomy" id="1618436"/>
    <lineage>
        <taxon>Bacteria</taxon>
        <taxon>Candidatus Gottesmaniibacteriota</taxon>
    </lineage>
</organism>
<comment type="caution">
    <text evidence="1">The sequence shown here is derived from an EMBL/GenBank/DDBJ whole genome shotgun (WGS) entry which is preliminary data.</text>
</comment>
<dbReference type="PANTHER" id="PTHR38471:SF2">
    <property type="entry name" value="FOUR HELIX BUNDLE PROTEIN"/>
    <property type="match status" value="1"/>
</dbReference>
<reference evidence="1 2" key="1">
    <citation type="journal article" date="2015" name="Nature">
        <title>rRNA introns, odd ribosomes, and small enigmatic genomes across a large radiation of phyla.</title>
        <authorList>
            <person name="Brown C.T."/>
            <person name="Hug L.A."/>
            <person name="Thomas B.C."/>
            <person name="Sharon I."/>
            <person name="Castelle C.J."/>
            <person name="Singh A."/>
            <person name="Wilkins M.J."/>
            <person name="Williams K.H."/>
            <person name="Banfield J.F."/>
        </authorList>
    </citation>
    <scope>NUCLEOTIDE SEQUENCE [LARGE SCALE GENOMIC DNA]</scope>
</reference>
<accession>A0A0G1ELK8</accession>
<gene>
    <name evidence="1" type="ORF">UV59_C0029G0008</name>
</gene>
<evidence type="ECO:0000313" key="2">
    <source>
        <dbReference type="Proteomes" id="UP000034543"/>
    </source>
</evidence>
<dbReference type="PANTHER" id="PTHR38471">
    <property type="entry name" value="FOUR HELIX BUNDLE PROTEIN"/>
    <property type="match status" value="1"/>
</dbReference>
<dbReference type="STRING" id="1618436.UV59_C0029G0008"/>
<sequence>MTVKSYKDLVVWQKSMNLVKEIYSLTTKYPKDELYGLKSQMEPAVVSVPSQIADGYWRSHKKEYIQFLSIALGSAAELETQILVCKSLQKFAHLDFSEAESLLSEVMKMLYVMIERMNS</sequence>
<dbReference type="NCBIfam" id="TIGR02436">
    <property type="entry name" value="four helix bundle protein"/>
    <property type="match status" value="1"/>
</dbReference>
<dbReference type="Gene3D" id="1.20.1440.60">
    <property type="entry name" value="23S rRNA-intervening sequence"/>
    <property type="match status" value="1"/>
</dbReference>
<dbReference type="AlphaFoldDB" id="A0A0G1ELK8"/>
<dbReference type="Proteomes" id="UP000034543">
    <property type="component" value="Unassembled WGS sequence"/>
</dbReference>
<dbReference type="CDD" id="cd16377">
    <property type="entry name" value="23S_rRNA_IVP_like"/>
    <property type="match status" value="1"/>
</dbReference>